<evidence type="ECO:0000256" key="1">
    <source>
        <dbReference type="SAM" id="MobiDB-lite"/>
    </source>
</evidence>
<evidence type="ECO:0000313" key="2">
    <source>
        <dbReference type="Proteomes" id="UP001652624"/>
    </source>
</evidence>
<dbReference type="GeneID" id="132538082"/>
<dbReference type="RefSeq" id="XP_060045718.1">
    <property type="nucleotide sequence ID" value="XM_060189735.1"/>
</dbReference>
<protein>
    <submittedName>
        <fullName evidence="3">Extracellular tyrosine-protein kinase PKDCC-like</fullName>
    </submittedName>
</protein>
<organism evidence="2 3">
    <name type="scientific">Erinaceus europaeus</name>
    <name type="common">Western European hedgehog</name>
    <dbReference type="NCBI Taxonomy" id="9365"/>
    <lineage>
        <taxon>Eukaryota</taxon>
        <taxon>Metazoa</taxon>
        <taxon>Chordata</taxon>
        <taxon>Craniata</taxon>
        <taxon>Vertebrata</taxon>
        <taxon>Euteleostomi</taxon>
        <taxon>Mammalia</taxon>
        <taxon>Eutheria</taxon>
        <taxon>Laurasiatheria</taxon>
        <taxon>Eulipotyphla</taxon>
        <taxon>Erinaceidae</taxon>
        <taxon>Erinaceinae</taxon>
        <taxon>Erinaceus</taxon>
    </lineage>
</organism>
<gene>
    <name evidence="3" type="primary">LOC132538082</name>
</gene>
<name>A0ABM3XA70_ERIEU</name>
<sequence length="153" mass="16203">MAGTIRSGRDLPSRRQVAWLYLLPLRQTVQTPSPSSLSPSPAQREEASPSPPTALSRSGPALRAARLDDVTRQPVSFTAPGPGPGEARSDPARPAHLAPGGARRLRGRAHPERPQSKSSRGSLPTPGTRNRMKMKRHSGLGDGSVDKALNSPA</sequence>
<keyword evidence="2" id="KW-1185">Reference proteome</keyword>
<evidence type="ECO:0000313" key="3">
    <source>
        <dbReference type="RefSeq" id="XP_060045718.1"/>
    </source>
</evidence>
<reference evidence="3" key="1">
    <citation type="submission" date="2025-08" db="UniProtKB">
        <authorList>
            <consortium name="RefSeq"/>
        </authorList>
    </citation>
    <scope>IDENTIFICATION</scope>
</reference>
<dbReference type="Proteomes" id="UP001652624">
    <property type="component" value="Chromosome 4"/>
</dbReference>
<proteinExistence type="predicted"/>
<feature type="region of interest" description="Disordered" evidence="1">
    <location>
        <begin position="27"/>
        <end position="153"/>
    </location>
</feature>
<feature type="compositionally biased region" description="Low complexity" evidence="1">
    <location>
        <begin position="32"/>
        <end position="41"/>
    </location>
</feature>
<accession>A0ABM3XA70</accession>
<feature type="compositionally biased region" description="Polar residues" evidence="1">
    <location>
        <begin position="116"/>
        <end position="128"/>
    </location>
</feature>